<keyword evidence="8" id="KW-1185">Reference proteome</keyword>
<evidence type="ECO:0000313" key="8">
    <source>
        <dbReference type="Proteomes" id="UP000219452"/>
    </source>
</evidence>
<dbReference type="Gene3D" id="1.10.1740.10">
    <property type="match status" value="1"/>
</dbReference>
<reference evidence="8" key="1">
    <citation type="submission" date="2017-09" db="EMBL/GenBank/DDBJ databases">
        <authorList>
            <person name="Varghese N."/>
            <person name="Submissions S."/>
        </authorList>
    </citation>
    <scope>NUCLEOTIDE SEQUENCE [LARGE SCALE GENOMIC DNA]</scope>
    <source>
        <strain evidence="8">DSM 29961</strain>
    </source>
</reference>
<comment type="similarity">
    <text evidence="1">Belongs to the sigma-70 factor family. ECF subfamily.</text>
</comment>
<dbReference type="InterPro" id="IPR036388">
    <property type="entry name" value="WH-like_DNA-bd_sf"/>
</dbReference>
<evidence type="ECO:0000256" key="1">
    <source>
        <dbReference type="ARBA" id="ARBA00010641"/>
    </source>
</evidence>
<dbReference type="RefSeq" id="WP_097124645.1">
    <property type="nucleotide sequence ID" value="NZ_OCNH01000001.1"/>
</dbReference>
<dbReference type="InterPro" id="IPR013324">
    <property type="entry name" value="RNA_pol_sigma_r3/r4-like"/>
</dbReference>
<keyword evidence="5" id="KW-0804">Transcription</keyword>
<organism evidence="7 8">
    <name type="scientific">Spirosoma fluviale</name>
    <dbReference type="NCBI Taxonomy" id="1597977"/>
    <lineage>
        <taxon>Bacteria</taxon>
        <taxon>Pseudomonadati</taxon>
        <taxon>Bacteroidota</taxon>
        <taxon>Cytophagia</taxon>
        <taxon>Cytophagales</taxon>
        <taxon>Cytophagaceae</taxon>
        <taxon>Spirosoma</taxon>
    </lineage>
</organism>
<keyword evidence="2" id="KW-0805">Transcription regulation</keyword>
<evidence type="ECO:0000256" key="2">
    <source>
        <dbReference type="ARBA" id="ARBA00023015"/>
    </source>
</evidence>
<dbReference type="Pfam" id="PF08281">
    <property type="entry name" value="Sigma70_r4_2"/>
    <property type="match status" value="1"/>
</dbReference>
<dbReference type="SUPFAM" id="SSF88659">
    <property type="entry name" value="Sigma3 and sigma4 domains of RNA polymerase sigma factors"/>
    <property type="match status" value="1"/>
</dbReference>
<dbReference type="GO" id="GO:0003677">
    <property type="term" value="F:DNA binding"/>
    <property type="evidence" value="ECO:0007669"/>
    <property type="project" value="UniProtKB-KW"/>
</dbReference>
<name>A0A286F8F3_9BACT</name>
<keyword evidence="4" id="KW-0238">DNA-binding</keyword>
<dbReference type="GO" id="GO:0006352">
    <property type="term" value="P:DNA-templated transcription initiation"/>
    <property type="evidence" value="ECO:0007669"/>
    <property type="project" value="InterPro"/>
</dbReference>
<evidence type="ECO:0000313" key="7">
    <source>
        <dbReference type="EMBL" id="SOD79495.1"/>
    </source>
</evidence>
<proteinExistence type="inferred from homology"/>
<dbReference type="SUPFAM" id="SSF88946">
    <property type="entry name" value="Sigma2 domain of RNA polymerase sigma factors"/>
    <property type="match status" value="1"/>
</dbReference>
<dbReference type="OrthoDB" id="1116697at2"/>
<evidence type="ECO:0000256" key="3">
    <source>
        <dbReference type="ARBA" id="ARBA00023082"/>
    </source>
</evidence>
<dbReference type="InterPro" id="IPR013249">
    <property type="entry name" value="RNA_pol_sigma70_r4_t2"/>
</dbReference>
<keyword evidence="3" id="KW-0731">Sigma factor</keyword>
<dbReference type="InterPro" id="IPR013325">
    <property type="entry name" value="RNA_pol_sigma_r2"/>
</dbReference>
<dbReference type="GO" id="GO:0016987">
    <property type="term" value="F:sigma factor activity"/>
    <property type="evidence" value="ECO:0007669"/>
    <property type="project" value="UniProtKB-KW"/>
</dbReference>
<dbReference type="AlphaFoldDB" id="A0A286F8F3"/>
<gene>
    <name evidence="7" type="ORF">SAMN06269250_0978</name>
</gene>
<dbReference type="EMBL" id="OCNH01000001">
    <property type="protein sequence ID" value="SOD79495.1"/>
    <property type="molecule type" value="Genomic_DNA"/>
</dbReference>
<dbReference type="Proteomes" id="UP000219452">
    <property type="component" value="Unassembled WGS sequence"/>
</dbReference>
<dbReference type="NCBIfam" id="TIGR02937">
    <property type="entry name" value="sigma70-ECF"/>
    <property type="match status" value="1"/>
</dbReference>
<dbReference type="PANTHER" id="PTHR43133">
    <property type="entry name" value="RNA POLYMERASE ECF-TYPE SIGMA FACTO"/>
    <property type="match status" value="1"/>
</dbReference>
<evidence type="ECO:0000256" key="4">
    <source>
        <dbReference type="ARBA" id="ARBA00023125"/>
    </source>
</evidence>
<protein>
    <submittedName>
        <fullName evidence="7">RNA polymerase sigma factor, sigma-70 family</fullName>
    </submittedName>
</protein>
<feature type="domain" description="RNA polymerase sigma factor 70 region 4 type 2" evidence="6">
    <location>
        <begin position="131"/>
        <end position="174"/>
    </location>
</feature>
<evidence type="ECO:0000256" key="5">
    <source>
        <dbReference type="ARBA" id="ARBA00023163"/>
    </source>
</evidence>
<sequence length="195" mass="22580">MPIRPLPIFSTDQALFDGLSRRDERAYSFLYAESYPSFRYWVLTNSGSEMDAEDAFQKGLISFLLNIETGHYQLQAGTRITTVVFEYCKRVWLTELKSARLQKRAVMPDTIDSIDTADVARDLERMELVNAVRQSLGQLKDECRKLIEWFYVDDLSLREIAERLGMKESSVKSKRYACTEKLKSFYQQTATNLGL</sequence>
<evidence type="ECO:0000259" key="6">
    <source>
        <dbReference type="Pfam" id="PF08281"/>
    </source>
</evidence>
<dbReference type="InterPro" id="IPR014284">
    <property type="entry name" value="RNA_pol_sigma-70_dom"/>
</dbReference>
<dbReference type="PANTHER" id="PTHR43133:SF8">
    <property type="entry name" value="RNA POLYMERASE SIGMA FACTOR HI_1459-RELATED"/>
    <property type="match status" value="1"/>
</dbReference>
<accession>A0A286F8F3</accession>
<dbReference type="Gene3D" id="1.10.10.10">
    <property type="entry name" value="Winged helix-like DNA-binding domain superfamily/Winged helix DNA-binding domain"/>
    <property type="match status" value="1"/>
</dbReference>
<dbReference type="InterPro" id="IPR039425">
    <property type="entry name" value="RNA_pol_sigma-70-like"/>
</dbReference>